<keyword evidence="2" id="KW-0812">Transmembrane</keyword>
<sequence length="427" mass="48614">MKKSTFITLFIIAIFVILCINAVIVFLFTPAKSSGEKVNTKELLQNERTEMGFNIASVIAGAVLEPLLDQDEAPIMDIAINTVKNSNGLIDYILVVDSEGTLFGDSKQPTNVLKPFNYQNIKLLKSENRLIQDVDNNIFDVGLAIKTGDKKRGEVHIGIKKVAFEDKSGEKKQSPIVAVILNIIIGIILSVIFALVISSKLSSGGDFVNLRSAKIDELRKQEEELQKTLASKQNEIKSKEQKIAELEKKIKETGSKYDEVDRIIKESEQEINEKRRQVEFYENKINELVEKQKNLKEEIDKVKESQTSDQELKMLKNQIDTFKIQLQQIISDIEVKRNEEQKLSERINQLKMQASQIPQGVQSGEGVSNIDLEKKRKEEFEITQRIVAKRKEEIALSQRLELKRKKELELTGRIEMLEKKLKDMGNG</sequence>
<feature type="transmembrane region" description="Helical" evidence="2">
    <location>
        <begin position="6"/>
        <end position="28"/>
    </location>
</feature>
<dbReference type="Gene3D" id="1.10.287.1490">
    <property type="match status" value="1"/>
</dbReference>
<keyword evidence="2" id="KW-0472">Membrane</keyword>
<evidence type="ECO:0008006" key="4">
    <source>
        <dbReference type="Google" id="ProtNLM"/>
    </source>
</evidence>
<comment type="caution">
    <text evidence="3">The sequence shown here is derived from an EMBL/GenBank/DDBJ whole genome shotgun (WGS) entry which is preliminary data.</text>
</comment>
<keyword evidence="1" id="KW-0175">Coiled coil</keyword>
<reference evidence="3" key="1">
    <citation type="journal article" date="2020" name="mSystems">
        <title>Genome- and Community-Level Interaction Insights into Carbon Utilization and Element Cycling Functions of Hydrothermarchaeota in Hydrothermal Sediment.</title>
        <authorList>
            <person name="Zhou Z."/>
            <person name="Liu Y."/>
            <person name="Xu W."/>
            <person name="Pan J."/>
            <person name="Luo Z.H."/>
            <person name="Li M."/>
        </authorList>
    </citation>
    <scope>NUCLEOTIDE SEQUENCE [LARGE SCALE GENOMIC DNA]</scope>
    <source>
        <strain evidence="3">SpSt-464</strain>
    </source>
</reference>
<evidence type="ECO:0000313" key="3">
    <source>
        <dbReference type="EMBL" id="HFK23607.1"/>
    </source>
</evidence>
<evidence type="ECO:0000256" key="2">
    <source>
        <dbReference type="SAM" id="Phobius"/>
    </source>
</evidence>
<feature type="coiled-coil region" evidence="1">
    <location>
        <begin position="208"/>
        <end position="353"/>
    </location>
</feature>
<dbReference type="AlphaFoldDB" id="A0A7C3J650"/>
<dbReference type="EMBL" id="DSTT01000003">
    <property type="protein sequence ID" value="HFK23607.1"/>
    <property type="molecule type" value="Genomic_DNA"/>
</dbReference>
<feature type="transmembrane region" description="Helical" evidence="2">
    <location>
        <begin position="176"/>
        <end position="197"/>
    </location>
</feature>
<gene>
    <name evidence="3" type="ORF">ENS15_03020</name>
</gene>
<proteinExistence type="predicted"/>
<protein>
    <recommendedName>
        <fullName evidence="4">Single cache domain-containing protein</fullName>
    </recommendedName>
</protein>
<keyword evidence="2" id="KW-1133">Transmembrane helix</keyword>
<accession>A0A7C3J650</accession>
<organism evidence="3">
    <name type="scientific">candidate division WOR-3 bacterium</name>
    <dbReference type="NCBI Taxonomy" id="2052148"/>
    <lineage>
        <taxon>Bacteria</taxon>
        <taxon>Bacteria division WOR-3</taxon>
    </lineage>
</organism>
<evidence type="ECO:0000256" key="1">
    <source>
        <dbReference type="SAM" id="Coils"/>
    </source>
</evidence>
<name>A0A7C3J650_UNCW3</name>